<reference evidence="3" key="1">
    <citation type="journal article" date="2019" name="Int. J. Syst. Evol. Microbiol.">
        <title>The Global Catalogue of Microorganisms (GCM) 10K type strain sequencing project: providing services to taxonomists for standard genome sequencing and annotation.</title>
        <authorList>
            <consortium name="The Broad Institute Genomics Platform"/>
            <consortium name="The Broad Institute Genome Sequencing Center for Infectious Disease"/>
            <person name="Wu L."/>
            <person name="Ma J."/>
        </authorList>
    </citation>
    <scope>NUCLEOTIDE SEQUENCE [LARGE SCALE GENOMIC DNA]</scope>
    <source>
        <strain evidence="3">NBRC 112416</strain>
    </source>
</reference>
<accession>A0ABQ5WDD0</accession>
<dbReference type="Proteomes" id="UP001156691">
    <property type="component" value="Unassembled WGS sequence"/>
</dbReference>
<sequence>MASILTMGARMFRTRSPERDANTDLDRFMTVRRSIAAAIESATRERDGLQQRVDVYYAQATSLLDNSPEFGERNEDDEGAIRQAEESAAAATRRIRQISEHIDQLDKMLSDVDEVLTGTP</sequence>
<proteinExistence type="predicted"/>
<evidence type="ECO:0000313" key="3">
    <source>
        <dbReference type="Proteomes" id="UP001156691"/>
    </source>
</evidence>
<organism evidence="2 3">
    <name type="scientific">Devosia nitrariae</name>
    <dbReference type="NCBI Taxonomy" id="2071872"/>
    <lineage>
        <taxon>Bacteria</taxon>
        <taxon>Pseudomonadati</taxon>
        <taxon>Pseudomonadota</taxon>
        <taxon>Alphaproteobacteria</taxon>
        <taxon>Hyphomicrobiales</taxon>
        <taxon>Devosiaceae</taxon>
        <taxon>Devosia</taxon>
    </lineage>
</organism>
<keyword evidence="1" id="KW-0175">Coiled coil</keyword>
<keyword evidence="3" id="KW-1185">Reference proteome</keyword>
<evidence type="ECO:0000313" key="2">
    <source>
        <dbReference type="EMBL" id="GLQ57972.1"/>
    </source>
</evidence>
<gene>
    <name evidence="2" type="ORF">GCM10010862_52310</name>
</gene>
<protein>
    <submittedName>
        <fullName evidence="2">Uncharacterized protein</fullName>
    </submittedName>
</protein>
<dbReference type="RefSeq" id="WP_284343369.1">
    <property type="nucleotide sequence ID" value="NZ_BSNS01000027.1"/>
</dbReference>
<evidence type="ECO:0000256" key="1">
    <source>
        <dbReference type="SAM" id="Coils"/>
    </source>
</evidence>
<feature type="coiled-coil region" evidence="1">
    <location>
        <begin position="32"/>
        <end position="101"/>
    </location>
</feature>
<name>A0ABQ5WDD0_9HYPH</name>
<dbReference type="EMBL" id="BSNS01000027">
    <property type="protein sequence ID" value="GLQ57972.1"/>
    <property type="molecule type" value="Genomic_DNA"/>
</dbReference>
<comment type="caution">
    <text evidence="2">The sequence shown here is derived from an EMBL/GenBank/DDBJ whole genome shotgun (WGS) entry which is preliminary data.</text>
</comment>